<evidence type="ECO:0000313" key="2">
    <source>
        <dbReference type="Proteomes" id="UP000558015"/>
    </source>
</evidence>
<name>A0A7J9P7B3_METMI</name>
<dbReference type="RefSeq" id="WP_181493512.1">
    <property type="nucleotide sequence ID" value="NZ_JACDUN010000001.1"/>
</dbReference>
<protein>
    <submittedName>
        <fullName evidence="1">Uncharacterized protein YuzE</fullName>
    </submittedName>
</protein>
<gene>
    <name evidence="1" type="ORF">HNP93_001339</name>
</gene>
<comment type="caution">
    <text evidence="1">The sequence shown here is derived from an EMBL/GenBank/DDBJ whole genome shotgun (WGS) entry which is preliminary data.</text>
</comment>
<evidence type="ECO:0000313" key="1">
    <source>
        <dbReference type="EMBL" id="MBA2858638.1"/>
    </source>
</evidence>
<sequence length="127" mass="14294">MSKNECVGTFDYDGLLDVLYHRANPDLDYDKTLDFGNVLIDLSKDQNIKRIEIIDASKLLGSSKFELKHVASIHIKLEISKDKIELYLEVGILKRHKDTPVSFKSKILNDYGLSENTINISTGPALA</sequence>
<proteinExistence type="predicted"/>
<organism evidence="1 2">
    <name type="scientific">Methanococcus maripaludis</name>
    <name type="common">Methanococcus deltae</name>
    <dbReference type="NCBI Taxonomy" id="39152"/>
    <lineage>
        <taxon>Archaea</taxon>
        <taxon>Methanobacteriati</taxon>
        <taxon>Methanobacteriota</taxon>
        <taxon>Methanomada group</taxon>
        <taxon>Methanococci</taxon>
        <taxon>Methanococcales</taxon>
        <taxon>Methanococcaceae</taxon>
        <taxon>Methanococcus</taxon>
    </lineage>
</organism>
<accession>A0A7J9P7B3</accession>
<dbReference type="EMBL" id="JACDUN010000001">
    <property type="protein sequence ID" value="MBA2858638.1"/>
    <property type="molecule type" value="Genomic_DNA"/>
</dbReference>
<reference evidence="1 2" key="1">
    <citation type="submission" date="2020-07" db="EMBL/GenBank/DDBJ databases">
        <title>Genomic Encyclopedia of Type Strains, Phase IV (KMG-V): Genome sequencing to study the core and pangenomes of soil and plant-associated prokaryotes.</title>
        <authorList>
            <person name="Whitman W."/>
        </authorList>
    </citation>
    <scope>NUCLEOTIDE SEQUENCE [LARGE SCALE GENOMIC DNA]</scope>
    <source>
        <strain evidence="1 2">C12</strain>
    </source>
</reference>
<dbReference type="AlphaFoldDB" id="A0A7J9P7B3"/>
<dbReference type="Proteomes" id="UP000558015">
    <property type="component" value="Unassembled WGS sequence"/>
</dbReference>